<sequence>MILERNTQFHYITYQGKLMFSDLASTQFIENILGINLTKIEAMNLANLFLYPLGSNYLMKDVIDLRSGKSKSITRHVILFSKKTCFVTTVVKEPLFSRGKIVGVINKANAGIEQVVSNPCFTELNSLSYNNEKFSKSQIQILLLLAQFRGVKAKEISKTLGVQMRTTYMYKCGLLNKLRDTFDCGDEIDYSDCLSQLFHIDLEHNNRVIVLPFEELKAHCESLEKKRTNKNQLKCVNNFDVATNAFLALTNFFKK</sequence>
<evidence type="ECO:0000313" key="2">
    <source>
        <dbReference type="Proteomes" id="UP000094329"/>
    </source>
</evidence>
<evidence type="ECO:0008006" key="3">
    <source>
        <dbReference type="Google" id="ProtNLM"/>
    </source>
</evidence>
<keyword evidence="2" id="KW-1185">Reference proteome</keyword>
<dbReference type="Proteomes" id="UP000094329">
    <property type="component" value="Unassembled WGS sequence"/>
</dbReference>
<reference evidence="1 2" key="1">
    <citation type="submission" date="2016-08" db="EMBL/GenBank/DDBJ databases">
        <title>Draft genome sequence of Candidatus Piscirickettsia litoralis, from seawater.</title>
        <authorList>
            <person name="Wan X."/>
            <person name="Lee A.J."/>
            <person name="Hou S."/>
            <person name="Donachie S.P."/>
        </authorList>
    </citation>
    <scope>NUCLEOTIDE SEQUENCE [LARGE SCALE GENOMIC DNA]</scope>
    <source>
        <strain evidence="1 2">Y2</strain>
    </source>
</reference>
<name>A0ABX3A543_9GAMM</name>
<protein>
    <recommendedName>
        <fullName evidence="3">HTH luxR-type domain-containing protein</fullName>
    </recommendedName>
</protein>
<comment type="caution">
    <text evidence="1">The sequence shown here is derived from an EMBL/GenBank/DDBJ whole genome shotgun (WGS) entry which is preliminary data.</text>
</comment>
<gene>
    <name evidence="1" type="ORF">BGC07_05920</name>
</gene>
<accession>A0ABX3A543</accession>
<proteinExistence type="predicted"/>
<organism evidence="1 2">
    <name type="scientific">Piscirickettsia litoralis</name>
    <dbReference type="NCBI Taxonomy" id="1891921"/>
    <lineage>
        <taxon>Bacteria</taxon>
        <taxon>Pseudomonadati</taxon>
        <taxon>Pseudomonadota</taxon>
        <taxon>Gammaproteobacteria</taxon>
        <taxon>Thiotrichales</taxon>
        <taxon>Piscirickettsiaceae</taxon>
        <taxon>Piscirickettsia</taxon>
    </lineage>
</organism>
<dbReference type="RefSeq" id="WP_069312347.1">
    <property type="nucleotide sequence ID" value="NZ_MDTU01000001.1"/>
</dbReference>
<evidence type="ECO:0000313" key="1">
    <source>
        <dbReference type="EMBL" id="ODN42550.1"/>
    </source>
</evidence>
<dbReference type="EMBL" id="MDTU01000001">
    <property type="protein sequence ID" value="ODN42550.1"/>
    <property type="molecule type" value="Genomic_DNA"/>
</dbReference>